<evidence type="ECO:0000313" key="2">
    <source>
        <dbReference type="EMBL" id="CAF1613361.1"/>
    </source>
</evidence>
<sequence length="267" mass="29060">MENEGNGREPLPVYNYTVYNGNTVPDKTLGPLFDHTTNSANGSFLYWDYRIPLQPQGLGRMNTLPVEVDVRSCLRFSYYLKSRNLPGTNGTKLNINVGGCMATTLWSFIGDDSNGWQTATVPFKPYACSETFSFDIIQNNVVPIAYAIDDVMIGECQTLPTSTTTSTSTTTVTTTTTTRTTTTTTSTTTTTVTSTATSTASLSTTTTADFTTTTSLTSSITATSQEFSSMTTKYNNSALHKVAKLVNIMGFVCLYFTFLSKCSLHLL</sequence>
<name>A0A816BPB9_9BILA</name>
<keyword evidence="4" id="KW-1185">Reference proteome</keyword>
<protein>
    <recommendedName>
        <fullName evidence="1">MAM domain-containing protein</fullName>
    </recommendedName>
</protein>
<evidence type="ECO:0000259" key="1">
    <source>
        <dbReference type="PROSITE" id="PS50060"/>
    </source>
</evidence>
<reference evidence="2" key="1">
    <citation type="submission" date="2021-02" db="EMBL/GenBank/DDBJ databases">
        <authorList>
            <person name="Nowell W R."/>
        </authorList>
    </citation>
    <scope>NUCLEOTIDE SEQUENCE</scope>
</reference>
<dbReference type="InterPro" id="IPR000998">
    <property type="entry name" value="MAM_dom"/>
</dbReference>
<dbReference type="Gene3D" id="2.60.120.200">
    <property type="match status" value="1"/>
</dbReference>
<gene>
    <name evidence="2" type="ORF">GPM918_LOCUS43253</name>
    <name evidence="3" type="ORF">SRO942_LOCUS44694</name>
</gene>
<feature type="domain" description="MAM" evidence="1">
    <location>
        <begin position="14"/>
        <end position="158"/>
    </location>
</feature>
<dbReference type="SUPFAM" id="SSF49899">
    <property type="entry name" value="Concanavalin A-like lectins/glucanases"/>
    <property type="match status" value="1"/>
</dbReference>
<dbReference type="EMBL" id="CAJOBC010105527">
    <property type="protein sequence ID" value="CAF4498154.1"/>
    <property type="molecule type" value="Genomic_DNA"/>
</dbReference>
<dbReference type="Proteomes" id="UP000663829">
    <property type="component" value="Unassembled WGS sequence"/>
</dbReference>
<dbReference type="Pfam" id="PF00629">
    <property type="entry name" value="MAM"/>
    <property type="match status" value="1"/>
</dbReference>
<dbReference type="GO" id="GO:0016020">
    <property type="term" value="C:membrane"/>
    <property type="evidence" value="ECO:0007669"/>
    <property type="project" value="InterPro"/>
</dbReference>
<dbReference type="EMBL" id="CAJNOQ010038678">
    <property type="protein sequence ID" value="CAF1613361.1"/>
    <property type="molecule type" value="Genomic_DNA"/>
</dbReference>
<proteinExistence type="predicted"/>
<comment type="caution">
    <text evidence="2">The sequence shown here is derived from an EMBL/GenBank/DDBJ whole genome shotgun (WGS) entry which is preliminary data.</text>
</comment>
<evidence type="ECO:0000313" key="4">
    <source>
        <dbReference type="Proteomes" id="UP000663829"/>
    </source>
</evidence>
<accession>A0A816BPB9</accession>
<dbReference type="Proteomes" id="UP000681722">
    <property type="component" value="Unassembled WGS sequence"/>
</dbReference>
<dbReference type="OrthoDB" id="9975495at2759"/>
<organism evidence="2 4">
    <name type="scientific">Didymodactylos carnosus</name>
    <dbReference type="NCBI Taxonomy" id="1234261"/>
    <lineage>
        <taxon>Eukaryota</taxon>
        <taxon>Metazoa</taxon>
        <taxon>Spiralia</taxon>
        <taxon>Gnathifera</taxon>
        <taxon>Rotifera</taxon>
        <taxon>Eurotatoria</taxon>
        <taxon>Bdelloidea</taxon>
        <taxon>Philodinida</taxon>
        <taxon>Philodinidae</taxon>
        <taxon>Didymodactylos</taxon>
    </lineage>
</organism>
<evidence type="ECO:0000313" key="3">
    <source>
        <dbReference type="EMBL" id="CAF4498154.1"/>
    </source>
</evidence>
<dbReference type="PROSITE" id="PS50060">
    <property type="entry name" value="MAM_2"/>
    <property type="match status" value="1"/>
</dbReference>
<dbReference type="AlphaFoldDB" id="A0A816BPB9"/>
<dbReference type="InterPro" id="IPR013320">
    <property type="entry name" value="ConA-like_dom_sf"/>
</dbReference>